<accession>A0A0A9CBZ7</accession>
<reference evidence="2" key="2">
    <citation type="journal article" date="2015" name="Data Brief">
        <title>Shoot transcriptome of the giant reed, Arundo donax.</title>
        <authorList>
            <person name="Barrero R.A."/>
            <person name="Guerrero F.D."/>
            <person name="Moolhuijzen P."/>
            <person name="Goolsby J.A."/>
            <person name="Tidwell J."/>
            <person name="Bellgard S.E."/>
            <person name="Bellgard M.I."/>
        </authorList>
    </citation>
    <scope>NUCLEOTIDE SEQUENCE</scope>
    <source>
        <tissue evidence="2">Shoot tissue taken approximately 20 cm above the soil surface</tissue>
    </source>
</reference>
<proteinExistence type="predicted"/>
<evidence type="ECO:0000313" key="2">
    <source>
        <dbReference type="EMBL" id="JAD73839.1"/>
    </source>
</evidence>
<name>A0A0A9CBZ7_ARUDO</name>
<reference evidence="2" key="1">
    <citation type="submission" date="2014-09" db="EMBL/GenBank/DDBJ databases">
        <authorList>
            <person name="Magalhaes I.L.F."/>
            <person name="Oliveira U."/>
            <person name="Santos F.R."/>
            <person name="Vidigal T.H.D.A."/>
            <person name="Brescovit A.D."/>
            <person name="Santos A.J."/>
        </authorList>
    </citation>
    <scope>NUCLEOTIDE SEQUENCE</scope>
    <source>
        <tissue evidence="2">Shoot tissue taken approximately 20 cm above the soil surface</tissue>
    </source>
</reference>
<organism evidence="2">
    <name type="scientific">Arundo donax</name>
    <name type="common">Giant reed</name>
    <name type="synonym">Donax arundinaceus</name>
    <dbReference type="NCBI Taxonomy" id="35708"/>
    <lineage>
        <taxon>Eukaryota</taxon>
        <taxon>Viridiplantae</taxon>
        <taxon>Streptophyta</taxon>
        <taxon>Embryophyta</taxon>
        <taxon>Tracheophyta</taxon>
        <taxon>Spermatophyta</taxon>
        <taxon>Magnoliopsida</taxon>
        <taxon>Liliopsida</taxon>
        <taxon>Poales</taxon>
        <taxon>Poaceae</taxon>
        <taxon>PACMAD clade</taxon>
        <taxon>Arundinoideae</taxon>
        <taxon>Arundineae</taxon>
        <taxon>Arundo</taxon>
    </lineage>
</organism>
<evidence type="ECO:0000256" key="1">
    <source>
        <dbReference type="SAM" id="MobiDB-lite"/>
    </source>
</evidence>
<feature type="region of interest" description="Disordered" evidence="1">
    <location>
        <begin position="34"/>
        <end position="63"/>
    </location>
</feature>
<protein>
    <submittedName>
        <fullName evidence="2">Uncharacterized protein</fullName>
    </submittedName>
</protein>
<feature type="compositionally biased region" description="Low complexity" evidence="1">
    <location>
        <begin position="52"/>
        <end position="63"/>
    </location>
</feature>
<dbReference type="EMBL" id="GBRH01224056">
    <property type="protein sequence ID" value="JAD73839.1"/>
    <property type="molecule type" value="Transcribed_RNA"/>
</dbReference>
<dbReference type="AlphaFoldDB" id="A0A0A9CBZ7"/>
<sequence>MFILDQTHPQQAPRLQPDICPQKQISPLLLKASLASLQPTQQPTRRRESRAATRTRGSAPSAR</sequence>